<evidence type="ECO:0000256" key="3">
    <source>
        <dbReference type="ARBA" id="ARBA00023172"/>
    </source>
</evidence>
<gene>
    <name evidence="4" type="ORF">GA629_00050</name>
</gene>
<proteinExistence type="inferred from homology"/>
<keyword evidence="3" id="KW-0233">DNA recombination</keyword>
<dbReference type="AlphaFoldDB" id="A0A6A2RBT6"/>
<dbReference type="InterPro" id="IPR010998">
    <property type="entry name" value="Integrase_recombinase_N"/>
</dbReference>
<keyword evidence="2" id="KW-0238">DNA-binding</keyword>
<dbReference type="SUPFAM" id="SSF56349">
    <property type="entry name" value="DNA breaking-rejoining enzymes"/>
    <property type="match status" value="1"/>
</dbReference>
<evidence type="ECO:0000313" key="5">
    <source>
        <dbReference type="Proteomes" id="UP000470200"/>
    </source>
</evidence>
<dbReference type="InterPro" id="IPR044068">
    <property type="entry name" value="CB"/>
</dbReference>
<organism evidence="4 5">
    <name type="scientific">Bifidobacterium adolescentis</name>
    <dbReference type="NCBI Taxonomy" id="1680"/>
    <lineage>
        <taxon>Bacteria</taxon>
        <taxon>Bacillati</taxon>
        <taxon>Actinomycetota</taxon>
        <taxon>Actinomycetes</taxon>
        <taxon>Bifidobacteriales</taxon>
        <taxon>Bifidobacteriaceae</taxon>
        <taxon>Bifidobacterium</taxon>
    </lineage>
</organism>
<dbReference type="Pfam" id="PF00589">
    <property type="entry name" value="Phage_integrase"/>
    <property type="match status" value="1"/>
</dbReference>
<dbReference type="InterPro" id="IPR013762">
    <property type="entry name" value="Integrase-like_cat_sf"/>
</dbReference>
<protein>
    <submittedName>
        <fullName evidence="4">Site-specific integrase</fullName>
    </submittedName>
</protein>
<dbReference type="Gene3D" id="1.10.150.130">
    <property type="match status" value="1"/>
</dbReference>
<dbReference type="PROSITE" id="PS51900">
    <property type="entry name" value="CB"/>
    <property type="match status" value="1"/>
</dbReference>
<dbReference type="PANTHER" id="PTHR30349:SF64">
    <property type="entry name" value="PROPHAGE INTEGRASE INTD-RELATED"/>
    <property type="match status" value="1"/>
</dbReference>
<evidence type="ECO:0000313" key="4">
    <source>
        <dbReference type="EMBL" id="KAB5887017.1"/>
    </source>
</evidence>
<evidence type="ECO:0000256" key="2">
    <source>
        <dbReference type="ARBA" id="ARBA00023125"/>
    </source>
</evidence>
<dbReference type="Gene3D" id="1.10.443.10">
    <property type="entry name" value="Intergrase catalytic core"/>
    <property type="match status" value="1"/>
</dbReference>
<dbReference type="PANTHER" id="PTHR30349">
    <property type="entry name" value="PHAGE INTEGRASE-RELATED"/>
    <property type="match status" value="1"/>
</dbReference>
<dbReference type="InterPro" id="IPR011010">
    <property type="entry name" value="DNA_brk_join_enz"/>
</dbReference>
<name>A0A6A2RBT6_BIFAD</name>
<comment type="similarity">
    <text evidence="1">Belongs to the 'phage' integrase family.</text>
</comment>
<dbReference type="EMBL" id="WDIP01000001">
    <property type="protein sequence ID" value="KAB5887017.1"/>
    <property type="molecule type" value="Genomic_DNA"/>
</dbReference>
<dbReference type="GO" id="GO:0015074">
    <property type="term" value="P:DNA integration"/>
    <property type="evidence" value="ECO:0007669"/>
    <property type="project" value="InterPro"/>
</dbReference>
<dbReference type="GO" id="GO:0006310">
    <property type="term" value="P:DNA recombination"/>
    <property type="evidence" value="ECO:0007669"/>
    <property type="project" value="UniProtKB-KW"/>
</dbReference>
<dbReference type="PROSITE" id="PS51898">
    <property type="entry name" value="TYR_RECOMBINASE"/>
    <property type="match status" value="1"/>
</dbReference>
<reference evidence="4 5" key="1">
    <citation type="journal article" date="2019" name="Nat. Med.">
        <title>A library of human gut bacterial isolates paired with longitudinal multiomics data enables mechanistic microbiome research.</title>
        <authorList>
            <person name="Poyet M."/>
            <person name="Groussin M."/>
            <person name="Gibbons S.M."/>
            <person name="Avila-Pacheco J."/>
            <person name="Jiang X."/>
            <person name="Kearney S.M."/>
            <person name="Perrotta A.R."/>
            <person name="Berdy B."/>
            <person name="Zhao S."/>
            <person name="Lieberman T.D."/>
            <person name="Swanson P.K."/>
            <person name="Smith M."/>
            <person name="Roesemann S."/>
            <person name="Alexander J.E."/>
            <person name="Rich S.A."/>
            <person name="Livny J."/>
            <person name="Vlamakis H."/>
            <person name="Clish C."/>
            <person name="Bullock K."/>
            <person name="Deik A."/>
            <person name="Scott J."/>
            <person name="Pierce K.A."/>
            <person name="Xavier R.J."/>
            <person name="Alm E.J."/>
        </authorList>
    </citation>
    <scope>NUCLEOTIDE SEQUENCE [LARGE SCALE GENOMIC DNA]</scope>
    <source>
        <strain evidence="4 5">BIOML-A105</strain>
    </source>
</reference>
<sequence>MPSISETWAGVYKRSMPALYASCGAVKSPGRVILPAMRVNIEDRWLRKSATAAARRALASARDPTRARVPEAMRTTEFGKGMRWRVTWYADRERRRRSFASRKDAEAFAASLEDDIRSGRYVDPRDLERTIGSAGEAGFALLVPVVKPATWNRYRRDWDTHVAPYWGDRPLSALTPSALGSWIASLADGSARSCHGVMLSTSSIRGIHRALSVAVDHAMSNGWLQSDPLKAVKWPRKGQSKRVYLTVAQVGRLADAAGVHGIDILLLAYTGMRIGEALALRVADVDLRRRRITVARTKTVGREGNAETVGPTKNGQVRRVPIPPMLEDGLRELTAGRDGGEPLLVSPRGNMWGESNWRNRVWRPAVRAAGLDRVEGLTVHSLRHTYASMAIAGGADVKTLQKAMGHSSASITLDVYADLWPDRLDDVADAIGRVVSRGDSGAMTARGVEGSGGRTAE</sequence>
<dbReference type="Proteomes" id="UP000470200">
    <property type="component" value="Unassembled WGS sequence"/>
</dbReference>
<comment type="caution">
    <text evidence="4">The sequence shown here is derived from an EMBL/GenBank/DDBJ whole genome shotgun (WGS) entry which is preliminary data.</text>
</comment>
<evidence type="ECO:0000256" key="1">
    <source>
        <dbReference type="ARBA" id="ARBA00008857"/>
    </source>
</evidence>
<accession>A0A6A2RBT6</accession>
<dbReference type="InterPro" id="IPR050090">
    <property type="entry name" value="Tyrosine_recombinase_XerCD"/>
</dbReference>
<dbReference type="InterPro" id="IPR002104">
    <property type="entry name" value="Integrase_catalytic"/>
</dbReference>
<dbReference type="CDD" id="cd01189">
    <property type="entry name" value="INT_ICEBs1_C_like"/>
    <property type="match status" value="1"/>
</dbReference>
<dbReference type="GO" id="GO:0003677">
    <property type="term" value="F:DNA binding"/>
    <property type="evidence" value="ECO:0007669"/>
    <property type="project" value="UniProtKB-UniRule"/>
</dbReference>